<gene>
    <name evidence="1" type="ORF">LTRI10_LOCUS47085</name>
</gene>
<proteinExistence type="predicted"/>
<sequence length="141" mass="16448">MTYGMWWTRRSMNCGRRRPVVDQHPITDLRVQVPFLLPGPTKHHALQNRDIVPDLCRLPNHHSGGVIEQHPFLYSSVGVDVDPLKLKKQWMQMPLLAFSRIFAQRSSTATASSSIRLRVGDWDWVWKFLTRGTRVRCENKE</sequence>
<dbReference type="EMBL" id="OZ034821">
    <property type="protein sequence ID" value="CAL1407418.1"/>
    <property type="molecule type" value="Genomic_DNA"/>
</dbReference>
<name>A0AAV2G9N7_9ROSI</name>
<dbReference type="AlphaFoldDB" id="A0AAV2G9N7"/>
<reference evidence="1 2" key="1">
    <citation type="submission" date="2024-04" db="EMBL/GenBank/DDBJ databases">
        <authorList>
            <person name="Fracassetti M."/>
        </authorList>
    </citation>
    <scope>NUCLEOTIDE SEQUENCE [LARGE SCALE GENOMIC DNA]</scope>
</reference>
<keyword evidence="2" id="KW-1185">Reference proteome</keyword>
<organism evidence="1 2">
    <name type="scientific">Linum trigynum</name>
    <dbReference type="NCBI Taxonomy" id="586398"/>
    <lineage>
        <taxon>Eukaryota</taxon>
        <taxon>Viridiplantae</taxon>
        <taxon>Streptophyta</taxon>
        <taxon>Embryophyta</taxon>
        <taxon>Tracheophyta</taxon>
        <taxon>Spermatophyta</taxon>
        <taxon>Magnoliopsida</taxon>
        <taxon>eudicotyledons</taxon>
        <taxon>Gunneridae</taxon>
        <taxon>Pentapetalae</taxon>
        <taxon>rosids</taxon>
        <taxon>fabids</taxon>
        <taxon>Malpighiales</taxon>
        <taxon>Linaceae</taxon>
        <taxon>Linum</taxon>
    </lineage>
</organism>
<protein>
    <submittedName>
        <fullName evidence="1">Uncharacterized protein</fullName>
    </submittedName>
</protein>
<evidence type="ECO:0000313" key="1">
    <source>
        <dbReference type="EMBL" id="CAL1407418.1"/>
    </source>
</evidence>
<accession>A0AAV2G9N7</accession>
<evidence type="ECO:0000313" key="2">
    <source>
        <dbReference type="Proteomes" id="UP001497516"/>
    </source>
</evidence>
<dbReference type="Proteomes" id="UP001497516">
    <property type="component" value="Chromosome 8"/>
</dbReference>